<gene>
    <name evidence="3" type="ORF">SAMN04489758_12430</name>
</gene>
<organism evidence="3 4">
    <name type="scientific">Thomasclavelia cocleata</name>
    <dbReference type="NCBI Taxonomy" id="69824"/>
    <lineage>
        <taxon>Bacteria</taxon>
        <taxon>Bacillati</taxon>
        <taxon>Bacillota</taxon>
        <taxon>Erysipelotrichia</taxon>
        <taxon>Erysipelotrichales</taxon>
        <taxon>Coprobacillaceae</taxon>
        <taxon>Thomasclavelia</taxon>
    </lineage>
</organism>
<proteinExistence type="predicted"/>
<evidence type="ECO:0000313" key="4">
    <source>
        <dbReference type="Proteomes" id="UP000198558"/>
    </source>
</evidence>
<dbReference type="InterPro" id="IPR036873">
    <property type="entry name" value="Rhodanese-like_dom_sf"/>
</dbReference>
<keyword evidence="3" id="KW-0808">Transferase</keyword>
<dbReference type="SMART" id="SM00450">
    <property type="entry name" value="RHOD"/>
    <property type="match status" value="1"/>
</dbReference>
<dbReference type="GO" id="GO:0004792">
    <property type="term" value="F:thiosulfate-cyanide sulfurtransferase activity"/>
    <property type="evidence" value="ECO:0007669"/>
    <property type="project" value="TreeGrafter"/>
</dbReference>
<dbReference type="Proteomes" id="UP000198558">
    <property type="component" value="Unassembled WGS sequence"/>
</dbReference>
<evidence type="ECO:0000256" key="1">
    <source>
        <dbReference type="SAM" id="Phobius"/>
    </source>
</evidence>
<dbReference type="PROSITE" id="PS50206">
    <property type="entry name" value="RHODANESE_3"/>
    <property type="match status" value="1"/>
</dbReference>
<evidence type="ECO:0000259" key="2">
    <source>
        <dbReference type="PROSITE" id="PS50206"/>
    </source>
</evidence>
<reference evidence="4" key="1">
    <citation type="submission" date="2016-10" db="EMBL/GenBank/DDBJ databases">
        <authorList>
            <person name="Varghese N."/>
            <person name="Submissions S."/>
        </authorList>
    </citation>
    <scope>NUCLEOTIDE SEQUENCE [LARGE SCALE GENOMIC DNA]</scope>
    <source>
        <strain evidence="4">DSM 1551</strain>
    </source>
</reference>
<dbReference type="GeneID" id="78288843"/>
<keyword evidence="1" id="KW-1133">Transmembrane helix</keyword>
<dbReference type="PANTHER" id="PTHR44086:SF10">
    <property type="entry name" value="THIOSULFATE SULFURTRANSFERASE_RHODANESE-LIKE DOMAIN-CONTAINING PROTEIN 3"/>
    <property type="match status" value="1"/>
</dbReference>
<protein>
    <submittedName>
        <fullName evidence="3">Rhodanese-related sulfurtransferase</fullName>
    </submittedName>
</protein>
<dbReference type="Gene3D" id="3.40.250.10">
    <property type="entry name" value="Rhodanese-like domain"/>
    <property type="match status" value="1"/>
</dbReference>
<dbReference type="CDD" id="cd00158">
    <property type="entry name" value="RHOD"/>
    <property type="match status" value="1"/>
</dbReference>
<feature type="transmembrane region" description="Helical" evidence="1">
    <location>
        <begin position="7"/>
        <end position="25"/>
    </location>
</feature>
<keyword evidence="1" id="KW-0472">Membrane</keyword>
<dbReference type="OrthoDB" id="9800872at2"/>
<evidence type="ECO:0000313" key="3">
    <source>
        <dbReference type="EMBL" id="SET64529.1"/>
    </source>
</evidence>
<keyword evidence="1" id="KW-0812">Transmembrane</keyword>
<dbReference type="AlphaFoldDB" id="A0A1I0G1T7"/>
<dbReference type="PANTHER" id="PTHR44086">
    <property type="entry name" value="THIOSULFATE SULFURTRANSFERASE RDL2, MITOCHONDRIAL-RELATED"/>
    <property type="match status" value="1"/>
</dbReference>
<accession>A0A1I0G1T7</accession>
<feature type="domain" description="Rhodanese" evidence="2">
    <location>
        <begin position="48"/>
        <end position="134"/>
    </location>
</feature>
<dbReference type="Pfam" id="PF00581">
    <property type="entry name" value="Rhodanese"/>
    <property type="match status" value="1"/>
</dbReference>
<name>A0A1I0G1T7_9FIRM</name>
<dbReference type="SUPFAM" id="SSF52821">
    <property type="entry name" value="Rhodanese/Cell cycle control phosphatase"/>
    <property type="match status" value="1"/>
</dbReference>
<dbReference type="RefSeq" id="WP_092354790.1">
    <property type="nucleotide sequence ID" value="NZ_FOIN01000024.1"/>
</dbReference>
<keyword evidence="4" id="KW-1185">Reference proteome</keyword>
<dbReference type="InterPro" id="IPR001763">
    <property type="entry name" value="Rhodanese-like_dom"/>
</dbReference>
<dbReference type="EMBL" id="FOIN01000024">
    <property type="protein sequence ID" value="SET64529.1"/>
    <property type="molecule type" value="Genomic_DNA"/>
</dbReference>
<sequence>MVKNRKMIIIVLAFILIIGIAVSVFNNNRSVVKNVKISAEEAKEIIDQDSDIIIIDVRSEEEYQTGHIEGAVCIPNEVISDQIERLLSDKEQEILVYCRSGRRSSQAVDKLLDLGYTNVKDFGGIIDWPYKITK</sequence>